<keyword evidence="7" id="KW-0568">Pathogenesis-related protein</keyword>
<dbReference type="InterPro" id="IPR004326">
    <property type="entry name" value="Mlo"/>
</dbReference>
<dbReference type="OrthoDB" id="1431172at2759"/>
<evidence type="ECO:0000256" key="1">
    <source>
        <dbReference type="ARBA" id="ARBA00004141"/>
    </source>
</evidence>
<feature type="non-terminal residue" evidence="9">
    <location>
        <position position="1"/>
    </location>
</feature>
<evidence type="ECO:0000256" key="8">
    <source>
        <dbReference type="SAM" id="Phobius"/>
    </source>
</evidence>
<evidence type="ECO:0000313" key="10">
    <source>
        <dbReference type="Proteomes" id="UP000257109"/>
    </source>
</evidence>
<protein>
    <submittedName>
        <fullName evidence="9">MLO-like protein 3</fullName>
    </submittedName>
</protein>
<gene>
    <name evidence="9" type="primary">MLO3</name>
    <name evidence="9" type="ORF">CR513_38973</name>
</gene>
<keyword evidence="10" id="KW-1185">Reference proteome</keyword>
<evidence type="ECO:0000256" key="6">
    <source>
        <dbReference type="ARBA" id="ARBA00023136"/>
    </source>
</evidence>
<proteinExistence type="inferred from homology"/>
<keyword evidence="3 8" id="KW-0812">Transmembrane</keyword>
<evidence type="ECO:0000313" key="9">
    <source>
        <dbReference type="EMBL" id="RDX80473.1"/>
    </source>
</evidence>
<organism evidence="9 10">
    <name type="scientific">Mucuna pruriens</name>
    <name type="common">Velvet bean</name>
    <name type="synonym">Dolichos pruriens</name>
    <dbReference type="NCBI Taxonomy" id="157652"/>
    <lineage>
        <taxon>Eukaryota</taxon>
        <taxon>Viridiplantae</taxon>
        <taxon>Streptophyta</taxon>
        <taxon>Embryophyta</taxon>
        <taxon>Tracheophyta</taxon>
        <taxon>Spermatophyta</taxon>
        <taxon>Magnoliopsida</taxon>
        <taxon>eudicotyledons</taxon>
        <taxon>Gunneridae</taxon>
        <taxon>Pentapetalae</taxon>
        <taxon>rosids</taxon>
        <taxon>fabids</taxon>
        <taxon>Fabales</taxon>
        <taxon>Fabaceae</taxon>
        <taxon>Papilionoideae</taxon>
        <taxon>50 kb inversion clade</taxon>
        <taxon>NPAAA clade</taxon>
        <taxon>indigoferoid/millettioid clade</taxon>
        <taxon>Phaseoleae</taxon>
        <taxon>Mucuna</taxon>
    </lineage>
</organism>
<dbReference type="GO" id="GO:0016020">
    <property type="term" value="C:membrane"/>
    <property type="evidence" value="ECO:0007669"/>
    <property type="project" value="UniProtKB-SubCell"/>
</dbReference>
<evidence type="ECO:0000256" key="7">
    <source>
        <dbReference type="ARBA" id="ARBA00023265"/>
    </source>
</evidence>
<comment type="caution">
    <text evidence="9">The sequence shown here is derived from an EMBL/GenBank/DDBJ whole genome shotgun (WGS) entry which is preliminary data.</text>
</comment>
<dbReference type="STRING" id="157652.A0A371FQW9"/>
<dbReference type="Proteomes" id="UP000257109">
    <property type="component" value="Unassembled WGS sequence"/>
</dbReference>
<name>A0A371FQW9_MUCPR</name>
<evidence type="ECO:0000256" key="4">
    <source>
        <dbReference type="ARBA" id="ARBA00022821"/>
    </source>
</evidence>
<dbReference type="AlphaFoldDB" id="A0A371FQW9"/>
<keyword evidence="6 8" id="KW-0472">Membrane</keyword>
<dbReference type="Pfam" id="PF03094">
    <property type="entry name" value="Mlo"/>
    <property type="match status" value="1"/>
</dbReference>
<accession>A0A371FQW9</accession>
<dbReference type="GO" id="GO:0006952">
    <property type="term" value="P:defense response"/>
    <property type="evidence" value="ECO:0007669"/>
    <property type="project" value="UniProtKB-KW"/>
</dbReference>
<evidence type="ECO:0000256" key="2">
    <source>
        <dbReference type="ARBA" id="ARBA00006574"/>
    </source>
</evidence>
<keyword evidence="4" id="KW-0611">Plant defense</keyword>
<comment type="subcellular location">
    <subcellularLocation>
        <location evidence="1">Membrane</location>
        <topology evidence="1">Multi-pass membrane protein</topology>
    </subcellularLocation>
</comment>
<dbReference type="PANTHER" id="PTHR31942:SF59">
    <property type="entry name" value="MLO-LIKE PROTEIN"/>
    <property type="match status" value="1"/>
</dbReference>
<evidence type="ECO:0000256" key="5">
    <source>
        <dbReference type="ARBA" id="ARBA00022989"/>
    </source>
</evidence>
<dbReference type="EMBL" id="QJKJ01008213">
    <property type="protein sequence ID" value="RDX80473.1"/>
    <property type="molecule type" value="Genomic_DNA"/>
</dbReference>
<feature type="transmembrane region" description="Helical" evidence="8">
    <location>
        <begin position="12"/>
        <end position="35"/>
    </location>
</feature>
<comment type="similarity">
    <text evidence="2">Belongs to the MLO family.</text>
</comment>
<dbReference type="PANTHER" id="PTHR31942">
    <property type="entry name" value="MLO-LIKE PROTEIN 1"/>
    <property type="match status" value="1"/>
</dbReference>
<evidence type="ECO:0000256" key="3">
    <source>
        <dbReference type="ARBA" id="ARBA00022692"/>
    </source>
</evidence>
<keyword evidence="5 8" id="KW-1133">Transmembrane helix</keyword>
<sequence>MASGYSLQHTPTWAIALVSFILISMSIILDHLIHLTIKWLRKHRKSDLVEAIEKLKSELMILGFMSLLLTVTQDAITEICIPVRAAHTMLPCRKRTTNETAILDSCSAKNKCIEDTVRAVMQTVYSFLTVSLARAKVRITECLSS</sequence>
<reference evidence="9" key="1">
    <citation type="submission" date="2018-05" db="EMBL/GenBank/DDBJ databases">
        <title>Draft genome of Mucuna pruriens seed.</title>
        <authorList>
            <person name="Nnadi N.E."/>
            <person name="Vos R."/>
            <person name="Hasami M.H."/>
            <person name="Devisetty U.K."/>
            <person name="Aguiy J.C."/>
        </authorList>
    </citation>
    <scope>NUCLEOTIDE SEQUENCE [LARGE SCALE GENOMIC DNA]</scope>
    <source>
        <strain evidence="9">JCA_2017</strain>
    </source>
</reference>